<dbReference type="STRING" id="1163745.HCD_04610"/>
<dbReference type="KEGG" id="hcm:HCD_04610"/>
<proteinExistence type="predicted"/>
<name>I0ESK9_HELCM</name>
<dbReference type="AlphaFoldDB" id="I0ESK9"/>
<reference evidence="2 3" key="1">
    <citation type="journal article" date="2013" name="PLoS ONE">
        <title>Sequence Divergence and Conservation in Genomes ofHelicobacter cetorum Strains from a Dolphin and a Whale.</title>
        <authorList>
            <person name="Kersulyte D."/>
            <person name="Rossi M."/>
            <person name="Berg D.E."/>
        </authorList>
    </citation>
    <scope>NUCLEOTIDE SEQUENCE [LARGE SCALE GENOMIC DNA]</scope>
    <source>
        <strain evidence="2 3">MIT 99-5656</strain>
    </source>
</reference>
<dbReference type="EMBL" id="CP003481">
    <property type="protein sequence ID" value="AFI05928.1"/>
    <property type="molecule type" value="Genomic_DNA"/>
</dbReference>
<sequence>MKTLILFDVSQECLVFVGLLFFFSVLFIYLLISIRKHYKQTYKRTPPPTNLSFYSHFIHM</sequence>
<keyword evidence="1" id="KW-0472">Membrane</keyword>
<evidence type="ECO:0000313" key="3">
    <source>
        <dbReference type="Proteomes" id="UP000005013"/>
    </source>
</evidence>
<feature type="transmembrane region" description="Helical" evidence="1">
    <location>
        <begin position="14"/>
        <end position="34"/>
    </location>
</feature>
<dbReference type="Proteomes" id="UP000005013">
    <property type="component" value="Chromosome"/>
</dbReference>
<keyword evidence="3" id="KW-1185">Reference proteome</keyword>
<dbReference type="RefSeq" id="WP_014659435.1">
    <property type="nucleotide sequence ID" value="NC_017735.1"/>
</dbReference>
<keyword evidence="1" id="KW-0812">Transmembrane</keyword>
<protein>
    <submittedName>
        <fullName evidence="2">Uncharacterized protein</fullName>
    </submittedName>
</protein>
<dbReference type="HOGENOM" id="CLU_2935159_0_0_7"/>
<evidence type="ECO:0000313" key="2">
    <source>
        <dbReference type="EMBL" id="AFI05928.1"/>
    </source>
</evidence>
<accession>I0ESK9</accession>
<dbReference type="PATRIC" id="fig|1163745.3.peg.971"/>
<evidence type="ECO:0000256" key="1">
    <source>
        <dbReference type="SAM" id="Phobius"/>
    </source>
</evidence>
<keyword evidence="1" id="KW-1133">Transmembrane helix</keyword>
<organism evidence="2 3">
    <name type="scientific">Helicobacter cetorum (strain ATCC BAA-540 / CCUG 52418 / MIT 99-5656)</name>
    <dbReference type="NCBI Taxonomy" id="1163745"/>
    <lineage>
        <taxon>Bacteria</taxon>
        <taxon>Pseudomonadati</taxon>
        <taxon>Campylobacterota</taxon>
        <taxon>Epsilonproteobacteria</taxon>
        <taxon>Campylobacterales</taxon>
        <taxon>Helicobacteraceae</taxon>
        <taxon>Helicobacter</taxon>
    </lineage>
</organism>
<gene>
    <name evidence="2" type="ordered locus">HCD_04610</name>
</gene>